<feature type="domain" description="N-acetyltransferase" evidence="1">
    <location>
        <begin position="1"/>
        <end position="143"/>
    </location>
</feature>
<reference evidence="2" key="2">
    <citation type="submission" date="2020-09" db="EMBL/GenBank/DDBJ databases">
        <authorList>
            <person name="Sun Q."/>
            <person name="Zhou Y."/>
        </authorList>
    </citation>
    <scope>NUCLEOTIDE SEQUENCE</scope>
    <source>
        <strain evidence="2">CGMCC 1.15095</strain>
    </source>
</reference>
<name>A0A916TUZ6_9SPHN</name>
<proteinExistence type="predicted"/>
<organism evidence="2 3">
    <name type="scientific">Novosphingobium endophyticum</name>
    <dbReference type="NCBI Taxonomy" id="1955250"/>
    <lineage>
        <taxon>Bacteria</taxon>
        <taxon>Pseudomonadati</taxon>
        <taxon>Pseudomonadota</taxon>
        <taxon>Alphaproteobacteria</taxon>
        <taxon>Sphingomonadales</taxon>
        <taxon>Sphingomonadaceae</taxon>
        <taxon>Novosphingobium</taxon>
    </lineage>
</organism>
<dbReference type="EMBL" id="BMHK01000025">
    <property type="protein sequence ID" value="GGC09824.1"/>
    <property type="molecule type" value="Genomic_DNA"/>
</dbReference>
<comment type="caution">
    <text evidence="2">The sequence shown here is derived from an EMBL/GenBank/DDBJ whole genome shotgun (WGS) entry which is preliminary data.</text>
</comment>
<accession>A0A916TUZ6</accession>
<dbReference type="GO" id="GO:0016747">
    <property type="term" value="F:acyltransferase activity, transferring groups other than amino-acyl groups"/>
    <property type="evidence" value="ECO:0007669"/>
    <property type="project" value="InterPro"/>
</dbReference>
<gene>
    <name evidence="2" type="ORF">GCM10011494_30640</name>
</gene>
<evidence type="ECO:0000313" key="3">
    <source>
        <dbReference type="Proteomes" id="UP000608154"/>
    </source>
</evidence>
<dbReference type="InterPro" id="IPR016181">
    <property type="entry name" value="Acyl_CoA_acyltransferase"/>
</dbReference>
<dbReference type="PROSITE" id="PS51186">
    <property type="entry name" value="GNAT"/>
    <property type="match status" value="1"/>
</dbReference>
<dbReference type="InterPro" id="IPR000182">
    <property type="entry name" value="GNAT_dom"/>
</dbReference>
<sequence>MHIRDECPQDAGTIAAITAAAFEALPYSSGTESRIIEALRAAGALTVSLVAERDGEIEGHIAFSPVQIDGRNGPWFGLGPVSVRPDVQGQGIGTMLIRSGLERLRSIPASLCVVLGDPRYYGRFGFRHDPRLTYDFPIAEAFQCLALSGSPPSGIVTYNPAFDAS</sequence>
<dbReference type="AlphaFoldDB" id="A0A916TUZ6"/>
<reference evidence="2" key="1">
    <citation type="journal article" date="2014" name="Int. J. Syst. Evol. Microbiol.">
        <title>Complete genome sequence of Corynebacterium casei LMG S-19264T (=DSM 44701T), isolated from a smear-ripened cheese.</title>
        <authorList>
            <consortium name="US DOE Joint Genome Institute (JGI-PGF)"/>
            <person name="Walter F."/>
            <person name="Albersmeier A."/>
            <person name="Kalinowski J."/>
            <person name="Ruckert C."/>
        </authorList>
    </citation>
    <scope>NUCLEOTIDE SEQUENCE</scope>
    <source>
        <strain evidence="2">CGMCC 1.15095</strain>
    </source>
</reference>
<dbReference type="Gene3D" id="3.40.630.30">
    <property type="match status" value="1"/>
</dbReference>
<evidence type="ECO:0000313" key="2">
    <source>
        <dbReference type="EMBL" id="GGC09824.1"/>
    </source>
</evidence>
<dbReference type="Pfam" id="PF13508">
    <property type="entry name" value="Acetyltransf_7"/>
    <property type="match status" value="1"/>
</dbReference>
<dbReference type="RefSeq" id="WP_188772437.1">
    <property type="nucleotide sequence ID" value="NZ_BMHK01000025.1"/>
</dbReference>
<keyword evidence="3" id="KW-1185">Reference proteome</keyword>
<dbReference type="CDD" id="cd04301">
    <property type="entry name" value="NAT_SF"/>
    <property type="match status" value="1"/>
</dbReference>
<evidence type="ECO:0000259" key="1">
    <source>
        <dbReference type="PROSITE" id="PS51186"/>
    </source>
</evidence>
<protein>
    <submittedName>
        <fullName evidence="2">GCN5 family N-acetyltransferase</fullName>
    </submittedName>
</protein>
<dbReference type="Proteomes" id="UP000608154">
    <property type="component" value="Unassembled WGS sequence"/>
</dbReference>
<dbReference type="SUPFAM" id="SSF55729">
    <property type="entry name" value="Acyl-CoA N-acyltransferases (Nat)"/>
    <property type="match status" value="1"/>
</dbReference>